<dbReference type="EMBL" id="OM634653">
    <property type="protein sequence ID" value="UNH58535.1"/>
    <property type="molecule type" value="Genomic_DNA"/>
</dbReference>
<organism evidence="1 2">
    <name type="scientific">Bacillus phage vB_BsuS_PJN02</name>
    <dbReference type="NCBI Taxonomy" id="2920374"/>
    <lineage>
        <taxon>Viruses</taxon>
        <taxon>Duplodnaviria</taxon>
        <taxon>Heunggongvirae</taxon>
        <taxon>Uroviricota</taxon>
        <taxon>Caudoviricetes</taxon>
        <taxon>Heleneionescovirinae</taxon>
        <taxon>Zhangjivirus</taxon>
        <taxon>Zhangjivirus PJN02</taxon>
    </lineage>
</organism>
<name>A0AC61TS64_9CAUD</name>
<dbReference type="Proteomes" id="UP000829276">
    <property type="component" value="Segment"/>
</dbReference>
<proteinExistence type="predicted"/>
<reference evidence="1" key="1">
    <citation type="submission" date="2022-02" db="EMBL/GenBank/DDBJ databases">
        <authorList>
            <person name="Nazir A."/>
            <person name="Chen Y."/>
            <person name="Liu Y."/>
        </authorList>
    </citation>
    <scope>NUCLEOTIDE SEQUENCE</scope>
</reference>
<evidence type="ECO:0000313" key="2">
    <source>
        <dbReference type="Proteomes" id="UP000829276"/>
    </source>
</evidence>
<sequence length="64" mass="7253">MKKEFDHIPEVYSNGSLLRPTVITYCNTCNDYVEKVVESCQNQYCGSKDVSVIKGDVVSVKEVY</sequence>
<accession>A0AC61TS64</accession>
<protein>
    <submittedName>
        <fullName evidence="1">Uncharacterized protein</fullName>
    </submittedName>
</protein>
<evidence type="ECO:0000313" key="1">
    <source>
        <dbReference type="EMBL" id="UNH58535.1"/>
    </source>
</evidence>
<keyword evidence="2" id="KW-1185">Reference proteome</keyword>